<dbReference type="RefSeq" id="XP_013429127.1">
    <property type="nucleotide sequence ID" value="XM_013573673.1"/>
</dbReference>
<evidence type="ECO:0000313" key="2">
    <source>
        <dbReference type="Proteomes" id="UP000027730"/>
    </source>
</evidence>
<dbReference type="HOGENOM" id="CLU_134340_0_0_1"/>
<dbReference type="CDD" id="cd00257">
    <property type="entry name" value="beta-trefoil_FSCN-like"/>
    <property type="match status" value="1"/>
</dbReference>
<sequence length="161" mass="17278">MQNVSIRSATFPQCYLRIDGSGISSFQGRGAGTVNCQNYVGPYETLNIINQPGQPNDVFSIASTAFSNVFLRMDSGDVHGFSGNGDGTVNCQFGAGPYELFRLERQPDGTQAIASVNFPGTYLRVDGRGVHASSSGSGNVNCQGSVGPYEKLTLWMRQLDH</sequence>
<dbReference type="EMBL" id="KL584706">
    <property type="protein sequence ID" value="KEQ74665.1"/>
    <property type="molecule type" value="Genomic_DNA"/>
</dbReference>
<keyword evidence="2" id="KW-1185">Reference proteome</keyword>
<accession>A0A074WNI7</accession>
<proteinExistence type="predicted"/>
<reference evidence="1 2" key="1">
    <citation type="journal article" date="2014" name="BMC Genomics">
        <title>Genome sequencing of four Aureobasidium pullulans varieties: biotechnological potential, stress tolerance, and description of new species.</title>
        <authorList>
            <person name="Gostin Ar C."/>
            <person name="Ohm R.A."/>
            <person name="Kogej T."/>
            <person name="Sonjak S."/>
            <person name="Turk M."/>
            <person name="Zajc J."/>
            <person name="Zalar P."/>
            <person name="Grube M."/>
            <person name="Sun H."/>
            <person name="Han J."/>
            <person name="Sharma A."/>
            <person name="Chiniquy J."/>
            <person name="Ngan C.Y."/>
            <person name="Lipzen A."/>
            <person name="Barry K."/>
            <person name="Grigoriev I.V."/>
            <person name="Gunde-Cimerman N."/>
        </authorList>
    </citation>
    <scope>NUCLEOTIDE SEQUENCE [LARGE SCALE GENOMIC DNA]</scope>
    <source>
        <strain evidence="1 2">CBS 147.97</strain>
    </source>
</reference>
<protein>
    <recommendedName>
        <fullName evidence="3">Ricin B lectin domain-containing protein</fullName>
    </recommendedName>
</protein>
<gene>
    <name evidence="1" type="ORF">M436DRAFT_62124</name>
</gene>
<evidence type="ECO:0008006" key="3">
    <source>
        <dbReference type="Google" id="ProtNLM"/>
    </source>
</evidence>
<evidence type="ECO:0000313" key="1">
    <source>
        <dbReference type="EMBL" id="KEQ74665.1"/>
    </source>
</evidence>
<name>A0A074WNI7_9PEZI</name>
<dbReference type="AlphaFoldDB" id="A0A074WNI7"/>
<dbReference type="Proteomes" id="UP000027730">
    <property type="component" value="Unassembled WGS sequence"/>
</dbReference>
<organism evidence="1 2">
    <name type="scientific">Aureobasidium namibiae CBS 147.97</name>
    <dbReference type="NCBI Taxonomy" id="1043004"/>
    <lineage>
        <taxon>Eukaryota</taxon>
        <taxon>Fungi</taxon>
        <taxon>Dikarya</taxon>
        <taxon>Ascomycota</taxon>
        <taxon>Pezizomycotina</taxon>
        <taxon>Dothideomycetes</taxon>
        <taxon>Dothideomycetidae</taxon>
        <taxon>Dothideales</taxon>
        <taxon>Saccotheciaceae</taxon>
        <taxon>Aureobasidium</taxon>
    </lineage>
</organism>
<dbReference type="GeneID" id="25413316"/>
<dbReference type="OrthoDB" id="188042at2759"/>